<evidence type="ECO:0000313" key="1">
    <source>
        <dbReference type="EMBL" id="TCO42822.1"/>
    </source>
</evidence>
<dbReference type="SUPFAM" id="SSF54285">
    <property type="entry name" value="MoaD/ThiS"/>
    <property type="match status" value="1"/>
</dbReference>
<accession>A0A4R2IF51</accession>
<dbReference type="Pfam" id="PF02597">
    <property type="entry name" value="ThiS"/>
    <property type="match status" value="1"/>
</dbReference>
<gene>
    <name evidence="1" type="ORF">EV148_101229</name>
</gene>
<dbReference type="EMBL" id="SLWQ01000001">
    <property type="protein sequence ID" value="TCO42822.1"/>
    <property type="molecule type" value="Genomic_DNA"/>
</dbReference>
<comment type="caution">
    <text evidence="1">The sequence shown here is derived from an EMBL/GenBank/DDBJ whole genome shotgun (WGS) entry which is preliminary data.</text>
</comment>
<dbReference type="Gene3D" id="3.10.20.30">
    <property type="match status" value="1"/>
</dbReference>
<dbReference type="AlphaFoldDB" id="A0A4R2IF51"/>
<proteinExistence type="predicted"/>
<reference evidence="1 2" key="1">
    <citation type="journal article" date="2015" name="Stand. Genomic Sci.">
        <title>Genomic Encyclopedia of Bacterial and Archaeal Type Strains, Phase III: the genomes of soil and plant-associated and newly described type strains.</title>
        <authorList>
            <person name="Whitman W.B."/>
            <person name="Woyke T."/>
            <person name="Klenk H.P."/>
            <person name="Zhou Y."/>
            <person name="Lilburn T.G."/>
            <person name="Beck B.J."/>
            <person name="De Vos P."/>
            <person name="Vandamme P."/>
            <person name="Eisen J.A."/>
            <person name="Garrity G."/>
            <person name="Hugenholtz P."/>
            <person name="Kyrpides N.C."/>
        </authorList>
    </citation>
    <scope>NUCLEOTIDE SEQUENCE [LARGE SCALE GENOMIC DNA]</scope>
    <source>
        <strain evidence="1 2">A3</strain>
    </source>
</reference>
<dbReference type="InterPro" id="IPR003749">
    <property type="entry name" value="ThiS/MoaD-like"/>
</dbReference>
<dbReference type="PANTHER" id="PTHR34472">
    <property type="entry name" value="SULFUR CARRIER PROTEIN THIS"/>
    <property type="match status" value="1"/>
</dbReference>
<dbReference type="NCBIfam" id="TIGR01683">
    <property type="entry name" value="thiS"/>
    <property type="match status" value="1"/>
</dbReference>
<dbReference type="InterPro" id="IPR012675">
    <property type="entry name" value="Beta-grasp_dom_sf"/>
</dbReference>
<protein>
    <submittedName>
        <fullName evidence="1">Sulfur carrier protein</fullName>
    </submittedName>
</protein>
<dbReference type="InterPro" id="IPR016155">
    <property type="entry name" value="Mopterin_synth/thiamin_S_b"/>
</dbReference>
<name>A0A4R2IF51_9GAMM</name>
<dbReference type="InterPro" id="IPR010035">
    <property type="entry name" value="Thi_S"/>
</dbReference>
<evidence type="ECO:0000313" key="2">
    <source>
        <dbReference type="Proteomes" id="UP000294862"/>
    </source>
</evidence>
<dbReference type="CDD" id="cd00565">
    <property type="entry name" value="Ubl_ThiS"/>
    <property type="match status" value="1"/>
</dbReference>
<dbReference type="Proteomes" id="UP000294862">
    <property type="component" value="Unassembled WGS sequence"/>
</dbReference>
<keyword evidence="2" id="KW-1185">Reference proteome</keyword>
<dbReference type="PANTHER" id="PTHR34472:SF1">
    <property type="entry name" value="SULFUR CARRIER PROTEIN THIS"/>
    <property type="match status" value="1"/>
</dbReference>
<organism evidence="1 2">
    <name type="scientific">Dokdonella fugitiva</name>
    <dbReference type="NCBI Taxonomy" id="328517"/>
    <lineage>
        <taxon>Bacteria</taxon>
        <taxon>Pseudomonadati</taxon>
        <taxon>Pseudomonadota</taxon>
        <taxon>Gammaproteobacteria</taxon>
        <taxon>Lysobacterales</taxon>
        <taxon>Rhodanobacteraceae</taxon>
        <taxon>Dokdonella</taxon>
    </lineage>
</organism>
<sequence>MPRYNRTMDILLNGERRELAGDCTLAQLLDEAGYAGRRVAVEVNREIVPRSRHAGHRLADGDRVEIVHAIGGG</sequence>